<feature type="chain" id="PRO_5001480757" evidence="7">
    <location>
        <begin position="19"/>
        <end position="769"/>
    </location>
</feature>
<dbReference type="InterPro" id="IPR000421">
    <property type="entry name" value="FA58C"/>
</dbReference>
<evidence type="ECO:0000256" key="6">
    <source>
        <dbReference type="RuleBase" id="RU003679"/>
    </source>
</evidence>
<dbReference type="InterPro" id="IPR017853">
    <property type="entry name" value="GH"/>
</dbReference>
<dbReference type="InterPro" id="IPR031330">
    <property type="entry name" value="Gly_Hdrlase_35_cat"/>
</dbReference>
<dbReference type="Pfam" id="PF00754">
    <property type="entry name" value="F5_F8_type_C"/>
    <property type="match status" value="1"/>
</dbReference>
<dbReference type="Gene3D" id="2.60.120.260">
    <property type="entry name" value="Galactose-binding domain-like"/>
    <property type="match status" value="3"/>
</dbReference>
<dbReference type="Pfam" id="PF21317">
    <property type="entry name" value="BetaGal_ABD_1"/>
    <property type="match status" value="1"/>
</dbReference>
<dbReference type="RefSeq" id="WP_032598897.1">
    <property type="nucleotide sequence ID" value="NZ_JGDS01000064.1"/>
</dbReference>
<evidence type="ECO:0000256" key="1">
    <source>
        <dbReference type="ARBA" id="ARBA00009809"/>
    </source>
</evidence>
<keyword evidence="4" id="KW-0325">Glycoprotein</keyword>
<dbReference type="PANTHER" id="PTHR23421">
    <property type="entry name" value="BETA-GALACTOSIDASE RELATED"/>
    <property type="match status" value="1"/>
</dbReference>
<dbReference type="PRINTS" id="PR00742">
    <property type="entry name" value="GLHYDRLASE35"/>
</dbReference>
<evidence type="ECO:0000259" key="8">
    <source>
        <dbReference type="PROSITE" id="PS50022"/>
    </source>
</evidence>
<name>A0A016ARH9_BACFG</name>
<dbReference type="InterPro" id="IPR048912">
    <property type="entry name" value="BetaGal1-like_ABD1"/>
</dbReference>
<dbReference type="PROSITE" id="PS50022">
    <property type="entry name" value="FA58C_3"/>
    <property type="match status" value="1"/>
</dbReference>
<dbReference type="Proteomes" id="UP000020938">
    <property type="component" value="Unassembled WGS sequence"/>
</dbReference>
<organism evidence="9 10">
    <name type="scientific">Bacteroides fragilis str. 3976T8</name>
    <dbReference type="NCBI Taxonomy" id="1339314"/>
    <lineage>
        <taxon>Bacteria</taxon>
        <taxon>Pseudomonadati</taxon>
        <taxon>Bacteroidota</taxon>
        <taxon>Bacteroidia</taxon>
        <taxon>Bacteroidales</taxon>
        <taxon>Bacteroidaceae</taxon>
        <taxon>Bacteroides</taxon>
    </lineage>
</organism>
<dbReference type="AlphaFoldDB" id="A0A016ARH9"/>
<keyword evidence="5" id="KW-0326">Glycosidase</keyword>
<dbReference type="Pfam" id="PF01301">
    <property type="entry name" value="Glyco_hydro_35"/>
    <property type="match status" value="1"/>
</dbReference>
<comment type="similarity">
    <text evidence="1 6">Belongs to the glycosyl hydrolase 35 family.</text>
</comment>
<evidence type="ECO:0000256" key="7">
    <source>
        <dbReference type="SAM" id="SignalP"/>
    </source>
</evidence>
<keyword evidence="2 7" id="KW-0732">Signal</keyword>
<gene>
    <name evidence="9" type="ORF">M123_3972</name>
</gene>
<comment type="caution">
    <text evidence="9">The sequence shown here is derived from an EMBL/GenBank/DDBJ whole genome shotgun (WGS) entry which is preliminary data.</text>
</comment>
<proteinExistence type="inferred from homology"/>
<keyword evidence="3" id="KW-0378">Hydrolase</keyword>
<dbReference type="Gene3D" id="3.20.20.80">
    <property type="entry name" value="Glycosidases"/>
    <property type="match status" value="1"/>
</dbReference>
<reference evidence="9 10" key="1">
    <citation type="submission" date="2014-02" db="EMBL/GenBank/DDBJ databases">
        <authorList>
            <person name="Sears C."/>
            <person name="Carroll K."/>
            <person name="Sack B.R."/>
            <person name="Qadri F."/>
            <person name="Myers L.L."/>
            <person name="Chung G.-T."/>
            <person name="Escheverria P."/>
            <person name="Fraser C.M."/>
            <person name="Sadzewicz L."/>
            <person name="Shefchek K.A."/>
            <person name="Tallon L."/>
            <person name="Das S.P."/>
            <person name="Daugherty S."/>
            <person name="Mongodin E.F."/>
        </authorList>
    </citation>
    <scope>NUCLEOTIDE SEQUENCE [LARGE SCALE GENOMIC DNA]</scope>
    <source>
        <strain evidence="9 10">3976T8</strain>
    </source>
</reference>
<sequence>MKKLILLLILIFSLPVAAQNFTIGKSTFLLNGKPFTVKAAELHYTRIPAPYWEHRIEMCKALGMNTICLYVFWNIHEQTEGQFDFTGQNDIAAFCRLAQKHGMYVIVRPGPYVCAEWEMGGLPWWLLKKKDIVLRTLDPYFMERTAIFMKEVGKQLAPLQITRGGNIIMVQVENEYGAYAVDKPYVSAIRDIVKSAGFTEVPLFQCDWSSTFDRNGLDDLLWTINFGTGANIEQQFKRLKEARPETPLMCSEFWSGWFDHWGRKHETRPAKSMVQGIKDMLDRNISFSLYMAHGGTTFGHWGGANNPSYSAMCSSYDYDAPISEPGWTTDKYFQLRDLLKNYLPAGEQLPEIPEAFPVIEIPEVEFTQIAPLFSNLPEAKESMDIQPMEAFDQGWGTILYRTTLQEPVENGTTMKITEVHDWAQVFADGKLLARLDRRGGEFVLQLPALKKGTRIDILVEAMGRVNFDESIHDRKGITEKVELVRGKQSAELKNWTVYSFPVDYSFVQDKRYKNGTAQTMPAYYRTTFRLDKVGDTFLDMSTWGKGMVWVNGLAIGRFWEIGPQQTLFMPGCWLKEGENEIIVLDLKGPEKASIRGLKKPILDWLRNEGASTHRKEGEQLDLSRETPVAEGTFVPGNGWQEVCFDRQSVGRYFCLEALSAQKGKKIAAIAELDVLGADGKPISREKWRIRYADSEETRSGNCTGDKVFDLQESTYWMTVAKDAYPHQLVIDLGGDYTVTGFRYLPRAEKGYPGMIKDYRVYVKGEDFQY</sequence>
<evidence type="ECO:0000313" key="9">
    <source>
        <dbReference type="EMBL" id="EXZ71718.1"/>
    </source>
</evidence>
<dbReference type="InterPro" id="IPR008979">
    <property type="entry name" value="Galactose-bd-like_sf"/>
</dbReference>
<dbReference type="InterPro" id="IPR001944">
    <property type="entry name" value="Glycoside_Hdrlase_35"/>
</dbReference>
<feature type="domain" description="F5/8 type C" evidence="8">
    <location>
        <begin position="670"/>
        <end position="769"/>
    </location>
</feature>
<evidence type="ECO:0000256" key="3">
    <source>
        <dbReference type="ARBA" id="ARBA00022801"/>
    </source>
</evidence>
<protein>
    <submittedName>
        <fullName evidence="9">Beta-galactosidase</fullName>
    </submittedName>
</protein>
<dbReference type="GO" id="GO:0005975">
    <property type="term" value="P:carbohydrate metabolic process"/>
    <property type="evidence" value="ECO:0007669"/>
    <property type="project" value="InterPro"/>
</dbReference>
<evidence type="ECO:0000313" key="10">
    <source>
        <dbReference type="Proteomes" id="UP000020938"/>
    </source>
</evidence>
<evidence type="ECO:0000256" key="4">
    <source>
        <dbReference type="ARBA" id="ARBA00023180"/>
    </source>
</evidence>
<accession>A0A016ARH9</accession>
<dbReference type="Pfam" id="PF21467">
    <property type="entry name" value="BetaGal_gal-bd"/>
    <property type="match status" value="1"/>
</dbReference>
<dbReference type="EMBL" id="JGDS01000064">
    <property type="protein sequence ID" value="EXZ71718.1"/>
    <property type="molecule type" value="Genomic_DNA"/>
</dbReference>
<dbReference type="SUPFAM" id="SSF51445">
    <property type="entry name" value="(Trans)glycosidases"/>
    <property type="match status" value="1"/>
</dbReference>
<dbReference type="PATRIC" id="fig|1339314.3.peg.4122"/>
<dbReference type="SUPFAM" id="SSF49785">
    <property type="entry name" value="Galactose-binding domain-like"/>
    <property type="match status" value="2"/>
</dbReference>
<dbReference type="GO" id="GO:0004553">
    <property type="term" value="F:hydrolase activity, hydrolyzing O-glycosyl compounds"/>
    <property type="evidence" value="ECO:0007669"/>
    <property type="project" value="InterPro"/>
</dbReference>
<dbReference type="InterPro" id="IPR048913">
    <property type="entry name" value="BetaGal_gal-bd"/>
</dbReference>
<evidence type="ECO:0000256" key="5">
    <source>
        <dbReference type="ARBA" id="ARBA00023295"/>
    </source>
</evidence>
<evidence type="ECO:0000256" key="2">
    <source>
        <dbReference type="ARBA" id="ARBA00022729"/>
    </source>
</evidence>
<feature type="signal peptide" evidence="7">
    <location>
        <begin position="1"/>
        <end position="18"/>
    </location>
</feature>
<dbReference type="FunFam" id="3.20.20.80:FF:000017">
    <property type="entry name" value="Beta-galactosidase"/>
    <property type="match status" value="1"/>
</dbReference>